<dbReference type="RefSeq" id="WP_073181763.1">
    <property type="nucleotide sequence ID" value="NZ_FQWL01000009.1"/>
</dbReference>
<name>A0A1M5PU02_9FLAO</name>
<proteinExistence type="predicted"/>
<feature type="transmembrane region" description="Helical" evidence="1">
    <location>
        <begin position="35"/>
        <end position="53"/>
    </location>
</feature>
<sequence>MKNLSKVQKTIFVLGVLATVAGLYGKFNAWEHNDYFPIFYVGLSFLWIPFLKSGRTCSLSYKKEA</sequence>
<dbReference type="EMBL" id="FQWL01000009">
    <property type="protein sequence ID" value="SHH05325.1"/>
    <property type="molecule type" value="Genomic_DNA"/>
</dbReference>
<evidence type="ECO:0000313" key="2">
    <source>
        <dbReference type="EMBL" id="SHH05325.1"/>
    </source>
</evidence>
<organism evidence="2 3">
    <name type="scientific">Flagellimonas flava</name>
    <dbReference type="NCBI Taxonomy" id="570519"/>
    <lineage>
        <taxon>Bacteria</taxon>
        <taxon>Pseudomonadati</taxon>
        <taxon>Bacteroidota</taxon>
        <taxon>Flavobacteriia</taxon>
        <taxon>Flavobacteriales</taxon>
        <taxon>Flavobacteriaceae</taxon>
        <taxon>Flagellimonas</taxon>
    </lineage>
</organism>
<reference evidence="3" key="1">
    <citation type="submission" date="2016-11" db="EMBL/GenBank/DDBJ databases">
        <authorList>
            <person name="Varghese N."/>
            <person name="Submissions S."/>
        </authorList>
    </citation>
    <scope>NUCLEOTIDE SEQUENCE [LARGE SCALE GENOMIC DNA]</scope>
    <source>
        <strain evidence="3">DSM 22638</strain>
    </source>
</reference>
<keyword evidence="1" id="KW-1133">Transmembrane helix</keyword>
<keyword evidence="1" id="KW-0472">Membrane</keyword>
<accession>A0A1M5PU02</accession>
<gene>
    <name evidence="2" type="ORF">SAMN04488116_3363</name>
</gene>
<dbReference type="OrthoDB" id="1447438at2"/>
<dbReference type="STRING" id="570519.SAMN04488116_3363"/>
<keyword evidence="3" id="KW-1185">Reference proteome</keyword>
<dbReference type="Proteomes" id="UP000184532">
    <property type="component" value="Unassembled WGS sequence"/>
</dbReference>
<dbReference type="AlphaFoldDB" id="A0A1M5PU02"/>
<evidence type="ECO:0000313" key="3">
    <source>
        <dbReference type="Proteomes" id="UP000184532"/>
    </source>
</evidence>
<keyword evidence="1" id="KW-0812">Transmembrane</keyword>
<evidence type="ECO:0000256" key="1">
    <source>
        <dbReference type="SAM" id="Phobius"/>
    </source>
</evidence>
<protein>
    <submittedName>
        <fullName evidence="2">Uncharacterized protein</fullName>
    </submittedName>
</protein>